<evidence type="ECO:0000256" key="3">
    <source>
        <dbReference type="ARBA" id="ARBA00022801"/>
    </source>
</evidence>
<name>A0A917BGM0_9MICO</name>
<dbReference type="Proteomes" id="UP000605670">
    <property type="component" value="Unassembled WGS sequence"/>
</dbReference>
<dbReference type="AlphaFoldDB" id="A0A917BGM0"/>
<dbReference type="GO" id="GO:0006508">
    <property type="term" value="P:proteolysis"/>
    <property type="evidence" value="ECO:0007669"/>
    <property type="project" value="UniProtKB-KW"/>
</dbReference>
<dbReference type="InterPro" id="IPR051202">
    <property type="entry name" value="Peptidase_C40"/>
</dbReference>
<dbReference type="PANTHER" id="PTHR47053:SF1">
    <property type="entry name" value="MUREIN DD-ENDOPEPTIDASE MEPH-RELATED"/>
    <property type="match status" value="1"/>
</dbReference>
<dbReference type="SUPFAM" id="SSF54001">
    <property type="entry name" value="Cysteine proteinases"/>
    <property type="match status" value="1"/>
</dbReference>
<keyword evidence="8" id="KW-1185">Reference proteome</keyword>
<reference evidence="7" key="2">
    <citation type="submission" date="2020-09" db="EMBL/GenBank/DDBJ databases">
        <authorList>
            <person name="Sun Q."/>
            <person name="Zhou Y."/>
        </authorList>
    </citation>
    <scope>NUCLEOTIDE SEQUENCE</scope>
    <source>
        <strain evidence="7">CGMCC 1.12160</strain>
    </source>
</reference>
<evidence type="ECO:0000256" key="1">
    <source>
        <dbReference type="ARBA" id="ARBA00007074"/>
    </source>
</evidence>
<sequence>MTHRHVARHRKPGRISTASTTLSRTAAVAATSTGLIAGAAASATAAPAPSDQAPGLAGGSQALLDVVDKVVAAERPAVAAKAPAEVDAAVAFGTAGFTGSEVVQQQAQTALADRESDAASRTSQERTAAPAPAATPAAPAPAATPAAPAPAPAPAPVGGSVLDVAAAYTGIYYVWGGTTPAGFDCSGYTQWVFREALGIELPRTAAQQQAYATPVSNPQPGDLVFYGYPAYHIGIYAGNGMMYDSGKPGIPSQLRPMFDGVSGFGRVG</sequence>
<evidence type="ECO:0000313" key="7">
    <source>
        <dbReference type="EMBL" id="GGF38329.1"/>
    </source>
</evidence>
<feature type="domain" description="NlpC/P60" evidence="6">
    <location>
        <begin position="155"/>
        <end position="268"/>
    </location>
</feature>
<dbReference type="GO" id="GO:0008234">
    <property type="term" value="F:cysteine-type peptidase activity"/>
    <property type="evidence" value="ECO:0007669"/>
    <property type="project" value="UniProtKB-KW"/>
</dbReference>
<accession>A0A917BGM0</accession>
<evidence type="ECO:0000256" key="2">
    <source>
        <dbReference type="ARBA" id="ARBA00022670"/>
    </source>
</evidence>
<proteinExistence type="inferred from homology"/>
<feature type="compositionally biased region" description="Basic residues" evidence="5">
    <location>
        <begin position="1"/>
        <end position="13"/>
    </location>
</feature>
<gene>
    <name evidence="7" type="ORF">GCM10011366_02380</name>
</gene>
<reference evidence="7" key="1">
    <citation type="journal article" date="2014" name="Int. J. Syst. Evol. Microbiol.">
        <title>Complete genome sequence of Corynebacterium casei LMG S-19264T (=DSM 44701T), isolated from a smear-ripened cheese.</title>
        <authorList>
            <consortium name="US DOE Joint Genome Institute (JGI-PGF)"/>
            <person name="Walter F."/>
            <person name="Albersmeier A."/>
            <person name="Kalinowski J."/>
            <person name="Ruckert C."/>
        </authorList>
    </citation>
    <scope>NUCLEOTIDE SEQUENCE</scope>
    <source>
        <strain evidence="7">CGMCC 1.12160</strain>
    </source>
</reference>
<feature type="region of interest" description="Disordered" evidence="5">
    <location>
        <begin position="1"/>
        <end position="20"/>
    </location>
</feature>
<protein>
    <recommendedName>
        <fullName evidence="6">NlpC/P60 domain-containing protein</fullName>
    </recommendedName>
</protein>
<dbReference type="InterPro" id="IPR000064">
    <property type="entry name" value="NLP_P60_dom"/>
</dbReference>
<dbReference type="PANTHER" id="PTHR47053">
    <property type="entry name" value="MUREIN DD-ENDOPEPTIDASE MEPH-RELATED"/>
    <property type="match status" value="1"/>
</dbReference>
<evidence type="ECO:0000313" key="8">
    <source>
        <dbReference type="Proteomes" id="UP000605670"/>
    </source>
</evidence>
<dbReference type="PROSITE" id="PS51935">
    <property type="entry name" value="NLPC_P60"/>
    <property type="match status" value="1"/>
</dbReference>
<organism evidence="7 8">
    <name type="scientific">Ornithinimicrobium tianjinense</name>
    <dbReference type="NCBI Taxonomy" id="1195761"/>
    <lineage>
        <taxon>Bacteria</taxon>
        <taxon>Bacillati</taxon>
        <taxon>Actinomycetota</taxon>
        <taxon>Actinomycetes</taxon>
        <taxon>Micrococcales</taxon>
        <taxon>Ornithinimicrobiaceae</taxon>
        <taxon>Ornithinimicrobium</taxon>
    </lineage>
</organism>
<dbReference type="Gene3D" id="3.90.1720.10">
    <property type="entry name" value="endopeptidase domain like (from Nostoc punctiforme)"/>
    <property type="match status" value="1"/>
</dbReference>
<comment type="similarity">
    <text evidence="1">Belongs to the peptidase C40 family.</text>
</comment>
<comment type="caution">
    <text evidence="7">The sequence shown here is derived from an EMBL/GenBank/DDBJ whole genome shotgun (WGS) entry which is preliminary data.</text>
</comment>
<feature type="compositionally biased region" description="Low complexity" evidence="5">
    <location>
        <begin position="127"/>
        <end position="146"/>
    </location>
</feature>
<keyword evidence="2" id="KW-0645">Protease</keyword>
<dbReference type="EMBL" id="BMEM01000001">
    <property type="protein sequence ID" value="GGF38329.1"/>
    <property type="molecule type" value="Genomic_DNA"/>
</dbReference>
<evidence type="ECO:0000256" key="4">
    <source>
        <dbReference type="ARBA" id="ARBA00022807"/>
    </source>
</evidence>
<keyword evidence="3" id="KW-0378">Hydrolase</keyword>
<dbReference type="InterPro" id="IPR038765">
    <property type="entry name" value="Papain-like_cys_pep_sf"/>
</dbReference>
<keyword evidence="4" id="KW-0788">Thiol protease</keyword>
<evidence type="ECO:0000256" key="5">
    <source>
        <dbReference type="SAM" id="MobiDB-lite"/>
    </source>
</evidence>
<evidence type="ECO:0000259" key="6">
    <source>
        <dbReference type="PROSITE" id="PS51935"/>
    </source>
</evidence>
<feature type="region of interest" description="Disordered" evidence="5">
    <location>
        <begin position="106"/>
        <end position="154"/>
    </location>
</feature>
<dbReference type="Pfam" id="PF00877">
    <property type="entry name" value="NLPC_P60"/>
    <property type="match status" value="1"/>
</dbReference>
<dbReference type="RefSeq" id="WP_188427790.1">
    <property type="nucleotide sequence ID" value="NZ_BAABKH010000010.1"/>
</dbReference>